<dbReference type="InterPro" id="IPR038109">
    <property type="entry name" value="DNA_bind_recomb_sf"/>
</dbReference>
<dbReference type="InterPro" id="IPR011109">
    <property type="entry name" value="DNA_bind_recombinase_dom"/>
</dbReference>
<feature type="region of interest" description="Disordered" evidence="1">
    <location>
        <begin position="242"/>
        <end position="265"/>
    </location>
</feature>
<dbReference type="Proteomes" id="UP000192840">
    <property type="component" value="Unassembled WGS sequence"/>
</dbReference>
<sequence>MTTRLYCRECGWHPTFRRKRTALRAAARHNCVGTPVAETIRPWWTQLWTTLWTGRPDDAPETIDDSTDNGAPGTGELRDALGNRIHWAVLAAHHAETTRRSRQAMVELVRAGYQIGPPPYGYRALRIRVTDPTGHSKLRAVLVPDWRTAAVVKQIFSWRTDHGLKFAAIAERLNHDLCQYPAPVPNGRWSVKAVRRIVTNVKYTGRQVWARTAAGRPLPVEQWVTSAPKVHEPLVDERIFRRAQPGAAESSTSVVDPADSRRSAA</sequence>
<dbReference type="Gene3D" id="3.90.1750.20">
    <property type="entry name" value="Putative Large Serine Recombinase, Chain B, Domain 2"/>
    <property type="match status" value="1"/>
</dbReference>
<accession>A0A1W2FPY3</accession>
<dbReference type="PANTHER" id="PTHR30461:SF23">
    <property type="entry name" value="DNA RECOMBINASE-RELATED"/>
    <property type="match status" value="1"/>
</dbReference>
<evidence type="ECO:0000313" key="4">
    <source>
        <dbReference type="Proteomes" id="UP000192840"/>
    </source>
</evidence>
<dbReference type="STRING" id="40571.SAMN05660733_07480"/>
<reference evidence="4" key="1">
    <citation type="submission" date="2017-04" db="EMBL/GenBank/DDBJ databases">
        <authorList>
            <person name="Varghese N."/>
            <person name="Submissions S."/>
        </authorList>
    </citation>
    <scope>NUCLEOTIDE SEQUENCE [LARGE SCALE GENOMIC DNA]</scope>
    <source>
        <strain evidence="4">DSM 44073</strain>
    </source>
</reference>
<evidence type="ECO:0000256" key="1">
    <source>
        <dbReference type="SAM" id="MobiDB-lite"/>
    </source>
</evidence>
<feature type="domain" description="Recombinase" evidence="2">
    <location>
        <begin position="119"/>
        <end position="254"/>
    </location>
</feature>
<dbReference type="InterPro" id="IPR050639">
    <property type="entry name" value="SSR_resolvase"/>
</dbReference>
<protein>
    <submittedName>
        <fullName evidence="3">Recombinase</fullName>
    </submittedName>
</protein>
<dbReference type="PANTHER" id="PTHR30461">
    <property type="entry name" value="DNA-INVERTASE FROM LAMBDOID PROPHAGE"/>
    <property type="match status" value="1"/>
</dbReference>
<organism evidence="3 4">
    <name type="scientific">Lentzea albidocapillata</name>
    <dbReference type="NCBI Taxonomy" id="40571"/>
    <lineage>
        <taxon>Bacteria</taxon>
        <taxon>Bacillati</taxon>
        <taxon>Actinomycetota</taxon>
        <taxon>Actinomycetes</taxon>
        <taxon>Pseudonocardiales</taxon>
        <taxon>Pseudonocardiaceae</taxon>
        <taxon>Lentzea</taxon>
    </lineage>
</organism>
<name>A0A1W2FPY3_9PSEU</name>
<dbReference type="eggNOG" id="COG1961">
    <property type="taxonomic scope" value="Bacteria"/>
</dbReference>
<dbReference type="GO" id="GO:0000150">
    <property type="term" value="F:DNA strand exchange activity"/>
    <property type="evidence" value="ECO:0007669"/>
    <property type="project" value="InterPro"/>
</dbReference>
<gene>
    <name evidence="3" type="ORF">SAMN05660733_07480</name>
</gene>
<dbReference type="PROSITE" id="PS51737">
    <property type="entry name" value="RECOMBINASE_DNA_BIND"/>
    <property type="match status" value="1"/>
</dbReference>
<keyword evidence="4" id="KW-1185">Reference proteome</keyword>
<evidence type="ECO:0000313" key="3">
    <source>
        <dbReference type="EMBL" id="SMD23950.1"/>
    </source>
</evidence>
<dbReference type="GO" id="GO:0003677">
    <property type="term" value="F:DNA binding"/>
    <property type="evidence" value="ECO:0007669"/>
    <property type="project" value="InterPro"/>
</dbReference>
<dbReference type="EMBL" id="FWYC01000020">
    <property type="protein sequence ID" value="SMD23950.1"/>
    <property type="molecule type" value="Genomic_DNA"/>
</dbReference>
<proteinExistence type="predicted"/>
<dbReference type="AlphaFoldDB" id="A0A1W2FPY3"/>
<dbReference type="OrthoDB" id="3615233at2"/>
<dbReference type="RefSeq" id="WP_159460524.1">
    <property type="nucleotide sequence ID" value="NZ_FWYC01000020.1"/>
</dbReference>
<evidence type="ECO:0000259" key="2">
    <source>
        <dbReference type="PROSITE" id="PS51737"/>
    </source>
</evidence>
<dbReference type="Pfam" id="PF07508">
    <property type="entry name" value="Recombinase"/>
    <property type="match status" value="1"/>
</dbReference>